<gene>
    <name evidence="6" type="ORF">BDV25DRAFT_140343</name>
</gene>
<dbReference type="EMBL" id="ML742109">
    <property type="protein sequence ID" value="KAE8149894.1"/>
    <property type="molecule type" value="Genomic_DNA"/>
</dbReference>
<evidence type="ECO:0000259" key="5">
    <source>
        <dbReference type="Pfam" id="PF24883"/>
    </source>
</evidence>
<keyword evidence="2" id="KW-0853">WD repeat</keyword>
<dbReference type="SMART" id="SM00320">
    <property type="entry name" value="WD40"/>
    <property type="match status" value="4"/>
</dbReference>
<dbReference type="Proteomes" id="UP000325780">
    <property type="component" value="Unassembled WGS sequence"/>
</dbReference>
<feature type="compositionally biased region" description="Polar residues" evidence="3">
    <location>
        <begin position="26"/>
        <end position="52"/>
    </location>
</feature>
<dbReference type="InterPro" id="IPR015943">
    <property type="entry name" value="WD40/YVTN_repeat-like_dom_sf"/>
</dbReference>
<keyword evidence="7" id="KW-1185">Reference proteome</keyword>
<dbReference type="PANTHER" id="PTHR10039">
    <property type="entry name" value="AMELOGENIN"/>
    <property type="match status" value="1"/>
</dbReference>
<dbReference type="InterPro" id="IPR027417">
    <property type="entry name" value="P-loop_NTPase"/>
</dbReference>
<evidence type="ECO:0000256" key="3">
    <source>
        <dbReference type="SAM" id="MobiDB-lite"/>
    </source>
</evidence>
<dbReference type="Pfam" id="PF24883">
    <property type="entry name" value="NPHP3_N"/>
    <property type="match status" value="1"/>
</dbReference>
<dbReference type="InterPro" id="IPR001680">
    <property type="entry name" value="WD40_rpt"/>
</dbReference>
<proteinExistence type="predicted"/>
<dbReference type="InterPro" id="IPR031359">
    <property type="entry name" value="NACHT_N"/>
</dbReference>
<organism evidence="6 7">
    <name type="scientific">Aspergillus avenaceus</name>
    <dbReference type="NCBI Taxonomy" id="36643"/>
    <lineage>
        <taxon>Eukaryota</taxon>
        <taxon>Fungi</taxon>
        <taxon>Dikarya</taxon>
        <taxon>Ascomycota</taxon>
        <taxon>Pezizomycotina</taxon>
        <taxon>Eurotiomycetes</taxon>
        <taxon>Eurotiomycetidae</taxon>
        <taxon>Eurotiales</taxon>
        <taxon>Aspergillaceae</taxon>
        <taxon>Aspergillus</taxon>
        <taxon>Aspergillus subgen. Circumdati</taxon>
    </lineage>
</organism>
<dbReference type="Pfam" id="PF17100">
    <property type="entry name" value="NACHT_N"/>
    <property type="match status" value="1"/>
</dbReference>
<accession>A0A5N6TUC7</accession>
<reference evidence="6 7" key="1">
    <citation type="submission" date="2019-04" db="EMBL/GenBank/DDBJ databases">
        <title>Friends and foes A comparative genomics study of 23 Aspergillus species from section Flavi.</title>
        <authorList>
            <consortium name="DOE Joint Genome Institute"/>
            <person name="Kjaerbolling I."/>
            <person name="Vesth T."/>
            <person name="Frisvad J.C."/>
            <person name="Nybo J.L."/>
            <person name="Theobald S."/>
            <person name="Kildgaard S."/>
            <person name="Isbrandt T."/>
            <person name="Kuo A."/>
            <person name="Sato A."/>
            <person name="Lyhne E.K."/>
            <person name="Kogle M.E."/>
            <person name="Wiebenga A."/>
            <person name="Kun R.S."/>
            <person name="Lubbers R.J."/>
            <person name="Makela M.R."/>
            <person name="Barry K."/>
            <person name="Chovatia M."/>
            <person name="Clum A."/>
            <person name="Daum C."/>
            <person name="Haridas S."/>
            <person name="He G."/>
            <person name="LaButti K."/>
            <person name="Lipzen A."/>
            <person name="Mondo S."/>
            <person name="Riley R."/>
            <person name="Salamov A."/>
            <person name="Simmons B.A."/>
            <person name="Magnuson J.K."/>
            <person name="Henrissat B."/>
            <person name="Mortensen U.H."/>
            <person name="Larsen T.O."/>
            <person name="Devries R.P."/>
            <person name="Grigoriev I.V."/>
            <person name="Machida M."/>
            <person name="Baker S.E."/>
            <person name="Andersen M.R."/>
        </authorList>
    </citation>
    <scope>NUCLEOTIDE SEQUENCE [LARGE SCALE GENOMIC DNA]</scope>
    <source>
        <strain evidence="6 7">IBT 18842</strain>
    </source>
</reference>
<keyword evidence="1" id="KW-0677">Repeat</keyword>
<evidence type="ECO:0000256" key="2">
    <source>
        <dbReference type="PROSITE-ProRule" id="PRU00221"/>
    </source>
</evidence>
<evidence type="ECO:0000313" key="6">
    <source>
        <dbReference type="EMBL" id="KAE8149894.1"/>
    </source>
</evidence>
<dbReference type="OrthoDB" id="674604at2759"/>
<name>A0A5N6TUC7_ASPAV</name>
<feature type="domain" description="Nephrocystin 3-like N-terminal" evidence="5">
    <location>
        <begin position="383"/>
        <end position="570"/>
    </location>
</feature>
<evidence type="ECO:0000256" key="1">
    <source>
        <dbReference type="ARBA" id="ARBA00022737"/>
    </source>
</evidence>
<feature type="repeat" description="WD" evidence="2">
    <location>
        <begin position="1020"/>
        <end position="1046"/>
    </location>
</feature>
<dbReference type="SUPFAM" id="SSF50998">
    <property type="entry name" value="Quinoprotein alcohol dehydrogenase-like"/>
    <property type="match status" value="1"/>
</dbReference>
<dbReference type="InterPro" id="IPR011047">
    <property type="entry name" value="Quinoprotein_ADH-like_sf"/>
</dbReference>
<dbReference type="SUPFAM" id="SSF52540">
    <property type="entry name" value="P-loop containing nucleoside triphosphate hydrolases"/>
    <property type="match status" value="1"/>
</dbReference>
<protein>
    <recommendedName>
        <fullName evidence="8">NWD NACHT-NTPase N-terminal domain-containing protein</fullName>
    </recommendedName>
</protein>
<feature type="domain" description="NWD NACHT-NTPase N-terminal" evidence="4">
    <location>
        <begin position="84"/>
        <end position="312"/>
    </location>
</feature>
<dbReference type="PANTHER" id="PTHR10039:SF17">
    <property type="entry name" value="FUNGAL STAND N-TERMINAL GOODBYE DOMAIN-CONTAINING PROTEIN-RELATED"/>
    <property type="match status" value="1"/>
</dbReference>
<dbReference type="InterPro" id="IPR056884">
    <property type="entry name" value="NPHP3-like_N"/>
</dbReference>
<evidence type="ECO:0008006" key="8">
    <source>
        <dbReference type="Google" id="ProtNLM"/>
    </source>
</evidence>
<dbReference type="Gene3D" id="2.130.10.10">
    <property type="entry name" value="YVTN repeat-like/Quinoprotein amine dehydrogenase"/>
    <property type="match status" value="4"/>
</dbReference>
<dbReference type="Gene3D" id="3.40.50.300">
    <property type="entry name" value="P-loop containing nucleotide triphosphate hydrolases"/>
    <property type="match status" value="1"/>
</dbReference>
<dbReference type="PROSITE" id="PS50082">
    <property type="entry name" value="WD_REPEATS_2"/>
    <property type="match status" value="1"/>
</dbReference>
<feature type="region of interest" description="Disordered" evidence="3">
    <location>
        <begin position="15"/>
        <end position="52"/>
    </location>
</feature>
<evidence type="ECO:0000259" key="4">
    <source>
        <dbReference type="Pfam" id="PF17100"/>
    </source>
</evidence>
<evidence type="ECO:0000313" key="7">
    <source>
        <dbReference type="Proteomes" id="UP000325780"/>
    </source>
</evidence>
<sequence length="1650" mass="184291">MSRIEDPKKGFFRRLKWPSRKKNHSESTAFSSLTSTPQEGSPRITSADRSIGSTHNFVVKTEEKTGGVRHEGIANTETKCMKGSLWEKAYNKLQIENPDLVKEYENGLLAIGITSDRDTSPIPDASASKEHLLTRLVQRKLNDIQGRQSTLSLGSKRFVIRDEIRRIVHAIIAVKDVIYAACSNEPHASIAWAGILLILPIFLNPITQDEAATSGFAYISNLLIRCRFMEEHQFGGPKKDQLRKTDSGADLSVEVENEIVDMYQQILQYQMRLAKYYSYSTLMRCMRDIAVVDDWKAMLESIKVKDKSITDDLNRISQSTINHISDYLSRLSQDVESLLKESNDDIKDVRKAELLGKLHAVTNAAFDSYAQGDAQCLEGTQSTILERIQSWLDHPNAAPIFWLHGMAGTGKSTIARTVALAIHRMTCLVGQRPLPGDILLGATFFFNRTDTKRNNARALFPTLAAQLADEFPILAKSICGVIKDNFDIADGVLATQWKSLILGPLKELGEKSISPVTILLVIDALDECQPEAPERLGMSSNEDDIQIIIKLLAQARDLENVTLRVFITSRPTNEIAFRFRGLSEDDRDDETLCKVPLPQKGGLRKDDITRFIENELPKIRDMHQLPTTWPGADNIRQLVLKTDGLFIYAATACRFLRRIGVDIEDRLSMIFESEIDADSPQRYLDQLYSGILRAEVLGDLTQREKSKRCALFKTIVGSILVLADSVSIPTLSELISCKVGTVGSMLRCLNSVLSVTPESSYTIQLLHLSFRDFLLGHERCVPEFWVDESAANLNLFDRCLDIMSALHRNICNLGHLNTHVHEVQSLEHYIPCHVQYACSHWVDHLEQGHVQLADGDKLHRFLEVHFTHWVEAMSLTRNMATGILILDRVLHYVKKFPLEGRQNFTLFIQDAKRFMLQFKPLIEEAPLQIYVSALTFAPQKSITRQNFVLEIPKWITRPPLSVEGWDARLQVLEVEQQWVLCHDFSHDSTLLAGALFDRVYIWDTSTWKCLQTLDDDLAISISFSPDNTTFATGRGDGIVTMWSLATQEGNILYHGSLAALDLMFSTDGVFFSFCEQGVHHVWKLEGATWHPKIRVRRPVDEGSSIGQAFPANNRRMIIGWKGVTESCVQLWNLDDGTLLQSFHTSNDIPISIAASGKMAAWEPHRKTFLIWDPDSTHLQCELDLNIDDCRSVVLSQDGNCLCFISSNGDFQLNDLVGGSTRSFNAVQHGPYDPINDQTIGLSCKGGSLAVLAKGQTHIIDTVTGNLSVSLPGMSLSSIRFSPNGELCAFKDGTAIHVCDLQLHGSGVSTGGVESRKTLGVRFSCNGKWAIIASYSAVEIWEVETTTLVSTIPERDFPYADLPYLACMEDGQRLLLVGDRRSGVIIDTHTWARSNAEFIPPGQGSRLTQIAVGPRLLAIASYPHKVDIEIWDKEDLTLMKQFPSGILGEEQNTIPQLPFSGPPPHPGQIALAISPDQSLLALMHVDSSKCQVWNIEEERLVSQIDNIGDCPIWSPSRELLSFTPDNKLIILARHSIQIFDASTGQKLAEVATKHPTNSIALSKDGTLLHTNKGTFDIASILDKRESEAAETGLYVNKGWLIEAGRETILLPLEYRPNDEFTAFHEGTLAFISQSGQLMMTELGEIGDRLLD</sequence>